<evidence type="ECO:0000256" key="2">
    <source>
        <dbReference type="ARBA" id="ARBA00023002"/>
    </source>
</evidence>
<dbReference type="EMBL" id="GG699030">
    <property type="protein sequence ID" value="EEU33517.1"/>
    <property type="molecule type" value="Genomic_DNA"/>
</dbReference>
<dbReference type="Proteomes" id="UP000005206">
    <property type="component" value="Unassembled WGS sequence"/>
</dbReference>
<evidence type="ECO:0000256" key="1">
    <source>
        <dbReference type="ARBA" id="ARBA00005854"/>
    </source>
</evidence>
<dbReference type="InterPro" id="IPR006140">
    <property type="entry name" value="D-isomer_DH_NAD-bd"/>
</dbReference>
<comment type="similarity">
    <text evidence="1 4">Belongs to the D-isomer specific 2-hydroxyacid dehydrogenase family.</text>
</comment>
<keyword evidence="3" id="KW-0520">NAD</keyword>
<evidence type="ECO:0000256" key="3">
    <source>
        <dbReference type="ARBA" id="ARBA00023027"/>
    </source>
</evidence>
<evidence type="ECO:0000259" key="6">
    <source>
        <dbReference type="Pfam" id="PF02826"/>
    </source>
</evidence>
<dbReference type="PANTHER" id="PTHR43761">
    <property type="entry name" value="D-ISOMER SPECIFIC 2-HYDROXYACID DEHYDROGENASE FAMILY PROTEIN (AFU_ORTHOLOGUE AFUA_1G13630)"/>
    <property type="match status" value="1"/>
</dbReference>
<proteinExistence type="inferred from homology"/>
<gene>
    <name evidence="7" type="ORF">NECHADRAFT_89402</name>
</gene>
<dbReference type="KEGG" id="nhe:NECHADRAFT_89402"/>
<reference evidence="7 8" key="1">
    <citation type="journal article" date="2009" name="PLoS Genet.">
        <title>The genome of Nectria haematococca: contribution of supernumerary chromosomes to gene expansion.</title>
        <authorList>
            <person name="Coleman J.J."/>
            <person name="Rounsley S.D."/>
            <person name="Rodriguez-Carres M."/>
            <person name="Kuo A."/>
            <person name="Wasmann C.C."/>
            <person name="Grimwood J."/>
            <person name="Schmutz J."/>
            <person name="Taga M."/>
            <person name="White G.J."/>
            <person name="Zhou S."/>
            <person name="Schwartz D.C."/>
            <person name="Freitag M."/>
            <person name="Ma L.J."/>
            <person name="Danchin E.G."/>
            <person name="Henrissat B."/>
            <person name="Coutinho P.M."/>
            <person name="Nelson D.R."/>
            <person name="Straney D."/>
            <person name="Napoli C.A."/>
            <person name="Barker B.M."/>
            <person name="Gribskov M."/>
            <person name="Rep M."/>
            <person name="Kroken S."/>
            <person name="Molnar I."/>
            <person name="Rensing C."/>
            <person name="Kennell J.C."/>
            <person name="Zamora J."/>
            <person name="Farman M.L."/>
            <person name="Selker E.U."/>
            <person name="Salamov A."/>
            <person name="Shapiro H."/>
            <person name="Pangilinan J."/>
            <person name="Lindquist E."/>
            <person name="Lamers C."/>
            <person name="Grigoriev I.V."/>
            <person name="Geiser D.M."/>
            <person name="Covert S.F."/>
            <person name="Temporini E."/>
            <person name="Vanetten H.D."/>
        </authorList>
    </citation>
    <scope>NUCLEOTIDE SEQUENCE [LARGE SCALE GENOMIC DNA]</scope>
    <source>
        <strain evidence="8">ATCC MYA-4622 / CBS 123669 / FGSC 9596 / NRRL 45880 / 77-13-4</strain>
    </source>
</reference>
<dbReference type="Gene3D" id="3.40.50.720">
    <property type="entry name" value="NAD(P)-binding Rossmann-like Domain"/>
    <property type="match status" value="3"/>
</dbReference>
<dbReference type="GeneID" id="9666749"/>
<evidence type="ECO:0000259" key="5">
    <source>
        <dbReference type="Pfam" id="PF00389"/>
    </source>
</evidence>
<sequence>MKAYEGHGVKVFNTPGVNATAVAKIAVYLALSVSRDVPNIVIRQKQEGESWTRALEERIIASAGFDCHEEEPPPKDRYERLWACPGSIGTPHIAAATEATQVATTNGATDQVYAYLKNEALSVKV</sequence>
<dbReference type="GO" id="GO:0016616">
    <property type="term" value="F:oxidoreductase activity, acting on the CH-OH group of donors, NAD or NADP as acceptor"/>
    <property type="evidence" value="ECO:0007669"/>
    <property type="project" value="InterPro"/>
</dbReference>
<evidence type="ECO:0008006" key="9">
    <source>
        <dbReference type="Google" id="ProtNLM"/>
    </source>
</evidence>
<dbReference type="VEuPathDB" id="FungiDB:NECHADRAFT_89402"/>
<protein>
    <recommendedName>
        <fullName evidence="9">D-isomer specific 2-hydroxyacid dehydrogenase NAD-binding domain-containing protein</fullName>
    </recommendedName>
</protein>
<dbReference type="InterPro" id="IPR006139">
    <property type="entry name" value="D-isomer_2_OHA_DH_cat_dom"/>
</dbReference>
<dbReference type="InParanoid" id="C7ZR39"/>
<feature type="domain" description="D-isomer specific 2-hydroxyacid dehydrogenase NAD-binding" evidence="6">
    <location>
        <begin position="52"/>
        <end position="94"/>
    </location>
</feature>
<evidence type="ECO:0000313" key="7">
    <source>
        <dbReference type="EMBL" id="EEU33517.1"/>
    </source>
</evidence>
<dbReference type="Pfam" id="PF02826">
    <property type="entry name" value="2-Hacid_dh_C"/>
    <property type="match status" value="1"/>
</dbReference>
<keyword evidence="2 4" id="KW-0560">Oxidoreductase</keyword>
<accession>C7ZR39</accession>
<dbReference type="STRING" id="660122.C7ZR39"/>
<dbReference type="SUPFAM" id="SSF51735">
    <property type="entry name" value="NAD(P)-binding Rossmann-fold domains"/>
    <property type="match status" value="1"/>
</dbReference>
<evidence type="ECO:0000313" key="8">
    <source>
        <dbReference type="Proteomes" id="UP000005206"/>
    </source>
</evidence>
<keyword evidence="8" id="KW-1185">Reference proteome</keyword>
<dbReference type="Pfam" id="PF00389">
    <property type="entry name" value="2-Hacid_dh"/>
    <property type="match status" value="1"/>
</dbReference>
<organism evidence="7 8">
    <name type="scientific">Fusarium vanettenii (strain ATCC MYA-4622 / CBS 123669 / FGSC 9596 / NRRL 45880 / 77-13-4)</name>
    <name type="common">Fusarium solani subsp. pisi</name>
    <dbReference type="NCBI Taxonomy" id="660122"/>
    <lineage>
        <taxon>Eukaryota</taxon>
        <taxon>Fungi</taxon>
        <taxon>Dikarya</taxon>
        <taxon>Ascomycota</taxon>
        <taxon>Pezizomycotina</taxon>
        <taxon>Sordariomycetes</taxon>
        <taxon>Hypocreomycetidae</taxon>
        <taxon>Hypocreales</taxon>
        <taxon>Nectriaceae</taxon>
        <taxon>Fusarium</taxon>
        <taxon>Fusarium solani species complex</taxon>
        <taxon>Fusarium vanettenii</taxon>
    </lineage>
</organism>
<dbReference type="GO" id="GO:0051287">
    <property type="term" value="F:NAD binding"/>
    <property type="evidence" value="ECO:0007669"/>
    <property type="project" value="InterPro"/>
</dbReference>
<dbReference type="InterPro" id="IPR050418">
    <property type="entry name" value="D-iso_2-hydroxyacid_DH_PdxB"/>
</dbReference>
<dbReference type="HOGENOM" id="CLU_1993212_0_0_1"/>
<dbReference type="PANTHER" id="PTHR43761:SF1">
    <property type="entry name" value="D-ISOMER SPECIFIC 2-HYDROXYACID DEHYDROGENASE CATALYTIC DOMAIN-CONTAINING PROTEIN-RELATED"/>
    <property type="match status" value="1"/>
</dbReference>
<dbReference type="SUPFAM" id="SSF52283">
    <property type="entry name" value="Formate/glycerate dehydrogenase catalytic domain-like"/>
    <property type="match status" value="1"/>
</dbReference>
<feature type="domain" description="D-isomer specific 2-hydroxyacid dehydrogenase catalytic" evidence="5">
    <location>
        <begin position="2"/>
        <end position="121"/>
    </location>
</feature>
<name>C7ZR39_FUSV7</name>
<dbReference type="AlphaFoldDB" id="C7ZR39"/>
<dbReference type="OrthoDB" id="298012at2759"/>
<evidence type="ECO:0000256" key="4">
    <source>
        <dbReference type="RuleBase" id="RU003719"/>
    </source>
</evidence>
<dbReference type="RefSeq" id="XP_003039230.1">
    <property type="nucleotide sequence ID" value="XM_003039184.1"/>
</dbReference>
<dbReference type="InterPro" id="IPR036291">
    <property type="entry name" value="NAD(P)-bd_dom_sf"/>
</dbReference>